<organism evidence="4 5">
    <name type="scientific">Buttiauxella agrestis ATCC 33320</name>
    <dbReference type="NCBI Taxonomy" id="1006004"/>
    <lineage>
        <taxon>Bacteria</taxon>
        <taxon>Pseudomonadati</taxon>
        <taxon>Pseudomonadota</taxon>
        <taxon>Gammaproteobacteria</taxon>
        <taxon>Enterobacterales</taxon>
        <taxon>Enterobacteriaceae</taxon>
        <taxon>Buttiauxella</taxon>
    </lineage>
</organism>
<reference evidence="4 5" key="1">
    <citation type="submission" date="2014-05" db="EMBL/GenBank/DDBJ databases">
        <title>ATOL: Assembling a taxonomically balanced genome-scale reconstruction of the evolutionary history of the Enterobacteriaceae.</title>
        <authorList>
            <person name="Plunkett G.III."/>
            <person name="Neeno-Eckwall E.C."/>
            <person name="Glasner J.D."/>
            <person name="Perna N.T."/>
        </authorList>
    </citation>
    <scope>NUCLEOTIDE SEQUENCE [LARGE SCALE GENOMIC DNA]</scope>
    <source>
        <strain evidence="4 5">ATCC 33320</strain>
    </source>
</reference>
<dbReference type="Pfam" id="PF07963">
    <property type="entry name" value="N_methyl"/>
    <property type="match status" value="1"/>
</dbReference>
<evidence type="ECO:0000313" key="5">
    <source>
        <dbReference type="Proteomes" id="UP000028653"/>
    </source>
</evidence>
<dbReference type="STRING" id="1006004.GBAG_3296"/>
<dbReference type="OrthoDB" id="6561530at2"/>
<dbReference type="GO" id="GO:0016020">
    <property type="term" value="C:membrane"/>
    <property type="evidence" value="ECO:0007669"/>
    <property type="project" value="UniProtKB-SubCell"/>
</dbReference>
<dbReference type="eggNOG" id="COG4967">
    <property type="taxonomic scope" value="Bacteria"/>
</dbReference>
<keyword evidence="5" id="KW-1185">Reference proteome</keyword>
<proteinExistence type="predicted"/>
<dbReference type="AlphaFoldDB" id="A0A085G475"/>
<dbReference type="NCBIfam" id="NF007660">
    <property type="entry name" value="PRK10332.1"/>
    <property type="match status" value="1"/>
</dbReference>
<dbReference type="NCBIfam" id="TIGR02532">
    <property type="entry name" value="IV_pilin_GFxxxE"/>
    <property type="match status" value="1"/>
</dbReference>
<feature type="domain" description="Prepilin peptidase dependent protein C-like C-terminal" evidence="3">
    <location>
        <begin position="35"/>
        <end position="106"/>
    </location>
</feature>
<keyword evidence="2" id="KW-1133">Transmembrane helix</keyword>
<name>A0A085G475_9ENTR</name>
<dbReference type="InterPro" id="IPR012902">
    <property type="entry name" value="N_methyl_site"/>
</dbReference>
<protein>
    <submittedName>
        <fullName evidence="4">Prepilin peptidase-dependent protein C</fullName>
    </submittedName>
</protein>
<keyword evidence="2" id="KW-0472">Membrane</keyword>
<comment type="subcellular location">
    <subcellularLocation>
        <location evidence="1">Membrane</location>
        <topology evidence="1">Single-pass membrane protein</topology>
    </subcellularLocation>
</comment>
<keyword evidence="2" id="KW-0812">Transmembrane</keyword>
<sequence length="113" mass="12809">MPVTPMKSRQRGFSLIEVLCAMALFSVVMLALMGYHRVLQQGFQSQWQFRQLWRLAVEMGEPESPLPTNEWRVSQQQTSTAGCVSINVIITSPVGRTGQLSRLHCSQKEKSQE</sequence>
<dbReference type="Pfam" id="PF12528">
    <property type="entry name" value="T2SSppdC"/>
    <property type="match status" value="1"/>
</dbReference>
<dbReference type="Proteomes" id="UP000028653">
    <property type="component" value="Unassembled WGS sequence"/>
</dbReference>
<evidence type="ECO:0000259" key="3">
    <source>
        <dbReference type="Pfam" id="PF12528"/>
    </source>
</evidence>
<dbReference type="InterPro" id="IPR022204">
    <property type="entry name" value="PpdC-like_C"/>
</dbReference>
<feature type="transmembrane region" description="Helical" evidence="2">
    <location>
        <begin position="12"/>
        <end position="35"/>
    </location>
</feature>
<evidence type="ECO:0000313" key="4">
    <source>
        <dbReference type="EMBL" id="KFC78520.1"/>
    </source>
</evidence>
<comment type="caution">
    <text evidence="4">The sequence shown here is derived from an EMBL/GenBank/DDBJ whole genome shotgun (WGS) entry which is preliminary data.</text>
</comment>
<accession>A0A085G475</accession>
<evidence type="ECO:0000256" key="2">
    <source>
        <dbReference type="SAM" id="Phobius"/>
    </source>
</evidence>
<evidence type="ECO:0000256" key="1">
    <source>
        <dbReference type="ARBA" id="ARBA00004167"/>
    </source>
</evidence>
<dbReference type="RefSeq" id="WP_034498054.1">
    <property type="nucleotide sequence ID" value="NZ_JMPI01000057.1"/>
</dbReference>
<dbReference type="EMBL" id="JMPI01000057">
    <property type="protein sequence ID" value="KFC78520.1"/>
    <property type="molecule type" value="Genomic_DNA"/>
</dbReference>
<gene>
    <name evidence="4" type="ORF">GBAG_3296</name>
</gene>